<dbReference type="OrthoDB" id="495053at2759"/>
<dbReference type="EMBL" id="FO082274">
    <property type="protein sequence ID" value="CCO16826.1"/>
    <property type="molecule type" value="Genomic_DNA"/>
</dbReference>
<keyword evidence="1" id="KW-0472">Membrane</keyword>
<feature type="transmembrane region" description="Helical" evidence="1">
    <location>
        <begin position="119"/>
        <end position="141"/>
    </location>
</feature>
<accession>K8EFN0</accession>
<sequence length="162" mass="19231">MSSEGGGHHMRRTSSLANIKQMANHFPKHVREQAAKQDFKHEAVQYALWIPFGLVCQHFEYEKMANLFFTWFILGELMLIFMHVDRTFSSVLKWYNVLLFVVPVAIYFIKELMIPENSFYMFFVEYVIFGTLAFAIVIPFIPRHLLRGFDWYPMIKKMGFKS</sequence>
<keyword evidence="1" id="KW-0812">Transmembrane</keyword>
<feature type="transmembrane region" description="Helical" evidence="1">
    <location>
        <begin position="94"/>
        <end position="113"/>
    </location>
</feature>
<evidence type="ECO:0000256" key="1">
    <source>
        <dbReference type="SAM" id="Phobius"/>
    </source>
</evidence>
<dbReference type="KEGG" id="bpg:Bathy05g02310"/>
<dbReference type="GeneID" id="19015734"/>
<reference evidence="2 3" key="1">
    <citation type="submission" date="2011-10" db="EMBL/GenBank/DDBJ databases">
        <authorList>
            <person name="Genoscope - CEA"/>
        </authorList>
    </citation>
    <scope>NUCLEOTIDE SEQUENCE [LARGE SCALE GENOMIC DNA]</scope>
    <source>
        <strain evidence="2 3">RCC 1105</strain>
    </source>
</reference>
<name>K8EFN0_9CHLO</name>
<dbReference type="RefSeq" id="XP_007513268.1">
    <property type="nucleotide sequence ID" value="XM_007513206.1"/>
</dbReference>
<proteinExistence type="predicted"/>
<keyword evidence="3" id="KW-1185">Reference proteome</keyword>
<feature type="transmembrane region" description="Helical" evidence="1">
    <location>
        <begin position="64"/>
        <end position="82"/>
    </location>
</feature>
<keyword evidence="1" id="KW-1133">Transmembrane helix</keyword>
<dbReference type="Proteomes" id="UP000198341">
    <property type="component" value="Chromosome 5"/>
</dbReference>
<evidence type="ECO:0000313" key="3">
    <source>
        <dbReference type="Proteomes" id="UP000198341"/>
    </source>
</evidence>
<protein>
    <submittedName>
        <fullName evidence="2">Uncharacterized protein</fullName>
    </submittedName>
</protein>
<gene>
    <name evidence="2" type="ORF">Bathy05g02310</name>
</gene>
<dbReference type="AlphaFoldDB" id="K8EFN0"/>
<evidence type="ECO:0000313" key="2">
    <source>
        <dbReference type="EMBL" id="CCO16826.1"/>
    </source>
</evidence>
<organism evidence="2 3">
    <name type="scientific">Bathycoccus prasinos</name>
    <dbReference type="NCBI Taxonomy" id="41875"/>
    <lineage>
        <taxon>Eukaryota</taxon>
        <taxon>Viridiplantae</taxon>
        <taxon>Chlorophyta</taxon>
        <taxon>Mamiellophyceae</taxon>
        <taxon>Mamiellales</taxon>
        <taxon>Bathycoccaceae</taxon>
        <taxon>Bathycoccus</taxon>
    </lineage>
</organism>